<dbReference type="GeneID" id="72430741"/>
<dbReference type="PRINTS" id="PR00702">
    <property type="entry name" value="ACRIFLAVINRP"/>
</dbReference>
<dbReference type="Gene3D" id="3.30.70.1320">
    <property type="entry name" value="Multidrug efflux transporter AcrB pore domain like"/>
    <property type="match status" value="1"/>
</dbReference>
<dbReference type="AlphaFoldDB" id="A0A0H3K4S1"/>
<feature type="transmembrane region" description="Helical" evidence="1">
    <location>
        <begin position="914"/>
        <end position="933"/>
    </location>
</feature>
<dbReference type="SUPFAM" id="SSF82693">
    <property type="entry name" value="Multidrug efflux transporter AcrB pore domain, PN1, PN2, PC1 and PC2 subdomains"/>
    <property type="match status" value="3"/>
</dbReference>
<evidence type="ECO:0000313" key="3">
    <source>
        <dbReference type="Proteomes" id="UP000001175"/>
    </source>
</evidence>
<dbReference type="SUPFAM" id="SSF82866">
    <property type="entry name" value="Multidrug efflux transporter AcrB transmembrane domain"/>
    <property type="match status" value="2"/>
</dbReference>
<sequence length="1084" mass="115975">MSPTPPPKLSLSGLSIRRHIGTLMLTLATVVVAVFLVSRLQVDLLPSITYPRIGVRLTAPGLAPEIAVEEVTKPLEESLSATEGVVQIFSRTREGDVSIDLFFEPGGNIDQALNDATATFNRARSRLPEGIEEARLFKFDPSQLPVYEFALSSTERSPQELRLLAEEELARELTLLPGVAAVDVTGGLEEEVRVLLDPDRLQALGIGLETVLNELQESNQDVSGGRLLGSAEPLTRTTGRFQDAQDILDLTFERAGSETDPSQQLRLRDFAQVIDGSAEQRIFVSLNGQPAVKVSVQKQPEANTIAVVDAVKQRLNQLQANQVLGEGVQVLPTLDESIFIQNAIGNVTSSGLAGAGLAALAVLLFLGSWRQTLIIVISIPLATLAAIVMMRLAGFSLNIFSLGGLALGVGIVVDNSIVMLETIADGVGITPGRDSRSLLSPRQVIERAIDSSQKVESALIASTTTNLVAVLPFLMLGGFISLLFSELILTISFAVAASILVALTVVPAMASRLLARKETSGLDRWPPLLAFQHQFARLQTAYGQVLQRLINRPLRTIAIAFLVLGLSGASLLGQLSQEILPRINTGQAQLFVQFPPGTPLVDNQRVMAAIEQLILEQPETDYAFSTIGGSLFGANTTTNVLRSSSTITLKPGSDVDQFVERLTPAFNQLNLVDTLVRVTPGSVRGLITNNSPLRGADIDVILQSEDREQLAIAGEQVMRALGQAQLARYRPDSDRREPELRIQLDRERAAALGLNPSRVGNTIQTAIEGSIPTRLQRGDRLVDVRVEVANTAINTPAQLLQLPLFSNTGSLIRLNDIARLETGAAPSEIQRINQRQVFQIAGNLSQGASLSAAIAEAERLIDSVDLPSGVSLLPSSAAESNRQLQASLPILGGLAGFLVYVVMAVQYNSLIDPLVIMFTLPLALAGGILGLYFTNTAIGATVVVGVVLLVGIVVNNAIILVELANQLREEQGCDRRSAILQAAPQRLRPVLMTTLTTVLGMLPLALGIGQGSEFLQPLGIVVFSGLSLATVLTLLVIPCFYVLLHGLAERWTQHPLTVTALPFVPGGLPRPSVGSTADKSSIDP</sequence>
<organism evidence="2 3">
    <name type="scientific">Synechococcus sp. (strain ATCC 27144 / PCC 6301 / SAUG 1402/1)</name>
    <name type="common">Anacystis nidulans</name>
    <dbReference type="NCBI Taxonomy" id="269084"/>
    <lineage>
        <taxon>Bacteria</taxon>
        <taxon>Bacillati</taxon>
        <taxon>Cyanobacteriota</taxon>
        <taxon>Cyanophyceae</taxon>
        <taxon>Synechococcales</taxon>
        <taxon>Synechococcaceae</taxon>
        <taxon>Synechococcus</taxon>
    </lineage>
</organism>
<dbReference type="PANTHER" id="PTHR32063:SF0">
    <property type="entry name" value="SWARMING MOTILITY PROTEIN SWRC"/>
    <property type="match status" value="1"/>
</dbReference>
<feature type="transmembrane region" description="Helical" evidence="1">
    <location>
        <begin position="347"/>
        <end position="366"/>
    </location>
</feature>
<name>A0A0H3K4S1_SYNP6</name>
<dbReference type="Gene3D" id="1.20.1640.10">
    <property type="entry name" value="Multidrug efflux transporter AcrB transmembrane domain"/>
    <property type="match status" value="2"/>
</dbReference>
<reference evidence="2 3" key="1">
    <citation type="journal article" date="2007" name="Photosyn. Res.">
        <title>Complete nucleotide sequence of the freshwater unicellular cyanobacterium Synechococcus elongatus PCC 6301 chromosome: gene content and organization.</title>
        <authorList>
            <person name="Sugita C."/>
            <person name="Ogata K."/>
            <person name="Shikata M."/>
            <person name="Jikuya H."/>
            <person name="Takano J."/>
            <person name="Furumichi M."/>
            <person name="Kanehisa M."/>
            <person name="Omata T."/>
            <person name="Sugiura M."/>
            <person name="Sugita M."/>
        </authorList>
    </citation>
    <scope>NUCLEOTIDE SEQUENCE [LARGE SCALE GENOMIC DNA]</scope>
    <source>
        <strain evidence="3">ATCC 27144 / PCC 6301 / SAUG 1402/1</strain>
    </source>
</reference>
<dbReference type="Gene3D" id="3.30.2090.10">
    <property type="entry name" value="Multidrug efflux transporter AcrB TolC docking domain, DN and DC subdomains"/>
    <property type="match status" value="2"/>
</dbReference>
<dbReference type="KEGG" id="syc:syc2225_d"/>
<protein>
    <submittedName>
        <fullName evidence="2">Probable cation efflux system protein</fullName>
    </submittedName>
</protein>
<dbReference type="GO" id="GO:0005886">
    <property type="term" value="C:plasma membrane"/>
    <property type="evidence" value="ECO:0007669"/>
    <property type="project" value="TreeGrafter"/>
</dbReference>
<keyword evidence="1" id="KW-1133">Transmembrane helix</keyword>
<dbReference type="SUPFAM" id="SSF82714">
    <property type="entry name" value="Multidrug efflux transporter AcrB TolC docking domain, DN and DC subdomains"/>
    <property type="match status" value="2"/>
</dbReference>
<evidence type="ECO:0000256" key="1">
    <source>
        <dbReference type="SAM" id="Phobius"/>
    </source>
</evidence>
<dbReference type="Gene3D" id="3.30.70.1440">
    <property type="entry name" value="Multidrug efflux transporter AcrB pore domain"/>
    <property type="match status" value="1"/>
</dbReference>
<dbReference type="InterPro" id="IPR001036">
    <property type="entry name" value="Acrflvin-R"/>
</dbReference>
<feature type="transmembrane region" description="Helical" evidence="1">
    <location>
        <begin position="1020"/>
        <end position="1044"/>
    </location>
</feature>
<evidence type="ECO:0000313" key="2">
    <source>
        <dbReference type="EMBL" id="BAD80415.1"/>
    </source>
</evidence>
<dbReference type="PANTHER" id="PTHR32063">
    <property type="match status" value="1"/>
</dbReference>
<dbReference type="Pfam" id="PF00873">
    <property type="entry name" value="ACR_tran"/>
    <property type="match status" value="1"/>
</dbReference>
<dbReference type="Gene3D" id="3.30.70.1430">
    <property type="entry name" value="Multidrug efflux transporter AcrB pore domain"/>
    <property type="match status" value="2"/>
</dbReference>
<feature type="transmembrane region" description="Helical" evidence="1">
    <location>
        <begin position="457"/>
        <end position="481"/>
    </location>
</feature>
<dbReference type="Proteomes" id="UP000001175">
    <property type="component" value="Chromosome"/>
</dbReference>
<feature type="transmembrane region" description="Helical" evidence="1">
    <location>
        <begin position="990"/>
        <end position="1008"/>
    </location>
</feature>
<dbReference type="InterPro" id="IPR027463">
    <property type="entry name" value="AcrB_DN_DC_subdom"/>
</dbReference>
<feature type="transmembrane region" description="Helical" evidence="1">
    <location>
        <begin position="939"/>
        <end position="961"/>
    </location>
</feature>
<feature type="transmembrane region" description="Helical" evidence="1">
    <location>
        <begin position="20"/>
        <end position="38"/>
    </location>
</feature>
<feature type="transmembrane region" description="Helical" evidence="1">
    <location>
        <begin position="886"/>
        <end position="907"/>
    </location>
</feature>
<dbReference type="GO" id="GO:0042910">
    <property type="term" value="F:xenobiotic transmembrane transporter activity"/>
    <property type="evidence" value="ECO:0007669"/>
    <property type="project" value="TreeGrafter"/>
</dbReference>
<accession>A0A0H3K4S1</accession>
<feature type="transmembrane region" description="Helical" evidence="1">
    <location>
        <begin position="487"/>
        <end position="510"/>
    </location>
</feature>
<keyword evidence="1" id="KW-0812">Transmembrane</keyword>
<dbReference type="EMBL" id="AP008231">
    <property type="protein sequence ID" value="BAD80415.1"/>
    <property type="molecule type" value="Genomic_DNA"/>
</dbReference>
<dbReference type="eggNOG" id="COG0841">
    <property type="taxonomic scope" value="Bacteria"/>
</dbReference>
<dbReference type="RefSeq" id="WP_011244535.1">
    <property type="nucleotide sequence ID" value="NC_006576.1"/>
</dbReference>
<proteinExistence type="predicted"/>
<feature type="transmembrane region" description="Helical" evidence="1">
    <location>
        <begin position="399"/>
        <end position="420"/>
    </location>
</feature>
<gene>
    <name evidence="2" type="ordered locus">syc2225_d</name>
</gene>
<feature type="transmembrane region" description="Helical" evidence="1">
    <location>
        <begin position="373"/>
        <end position="393"/>
    </location>
</feature>
<keyword evidence="1" id="KW-0472">Membrane</keyword>